<organism evidence="2 3">
    <name type="scientific">Candidatus Gottesmanbacteria bacterium RIFCSPHIGHO2_02_FULL_39_11</name>
    <dbReference type="NCBI Taxonomy" id="1798382"/>
    <lineage>
        <taxon>Bacteria</taxon>
        <taxon>Candidatus Gottesmaniibacteriota</taxon>
    </lineage>
</organism>
<evidence type="ECO:0000313" key="2">
    <source>
        <dbReference type="EMBL" id="OGG15381.1"/>
    </source>
</evidence>
<dbReference type="STRING" id="1798382.A3D77_07620"/>
<evidence type="ECO:0000259" key="1">
    <source>
        <dbReference type="Pfam" id="PF05168"/>
    </source>
</evidence>
<reference evidence="2 3" key="1">
    <citation type="journal article" date="2016" name="Nat. Commun.">
        <title>Thousands of microbial genomes shed light on interconnected biogeochemical processes in an aquifer system.</title>
        <authorList>
            <person name="Anantharaman K."/>
            <person name="Brown C.T."/>
            <person name="Hug L.A."/>
            <person name="Sharon I."/>
            <person name="Castelle C.J."/>
            <person name="Probst A.J."/>
            <person name="Thomas B.C."/>
            <person name="Singh A."/>
            <person name="Wilkins M.J."/>
            <person name="Karaoz U."/>
            <person name="Brodie E.L."/>
            <person name="Williams K.H."/>
            <person name="Hubbard S.S."/>
            <person name="Banfield J.F."/>
        </authorList>
    </citation>
    <scope>NUCLEOTIDE SEQUENCE [LARGE SCALE GENOMIC DNA]</scope>
</reference>
<feature type="domain" description="HEPN" evidence="1">
    <location>
        <begin position="13"/>
        <end position="73"/>
    </location>
</feature>
<dbReference type="Gene3D" id="1.20.120.330">
    <property type="entry name" value="Nucleotidyltransferases domain 2"/>
    <property type="match status" value="1"/>
</dbReference>
<keyword evidence="2" id="KW-0238">DNA-binding</keyword>
<sequence length="138" mass="16201">MNRLLFKKLSTIRLKEAQILLKKGHYSGAYYISGYVIECALKACIARKTRKGDFPLDRKSLDNIYTHELEKLIKGAGLEIKLNNQIKADKTFDTYWGVAKDWSENARYEQHQRKKAEDMILSITDSRKGVLQWIQKYW</sequence>
<proteinExistence type="predicted"/>
<dbReference type="InterPro" id="IPR007842">
    <property type="entry name" value="HEPN_dom"/>
</dbReference>
<protein>
    <submittedName>
        <fullName evidence="2">DNA-binding protein</fullName>
    </submittedName>
</protein>
<name>A0A1F5ZSI4_9BACT</name>
<dbReference type="GO" id="GO:0003677">
    <property type="term" value="F:DNA binding"/>
    <property type="evidence" value="ECO:0007669"/>
    <property type="project" value="UniProtKB-KW"/>
</dbReference>
<evidence type="ECO:0000313" key="3">
    <source>
        <dbReference type="Proteomes" id="UP000176923"/>
    </source>
</evidence>
<accession>A0A1F5ZSI4</accession>
<gene>
    <name evidence="2" type="ORF">A3D77_07620</name>
</gene>
<comment type="caution">
    <text evidence="2">The sequence shown here is derived from an EMBL/GenBank/DDBJ whole genome shotgun (WGS) entry which is preliminary data.</text>
</comment>
<dbReference type="Pfam" id="PF05168">
    <property type="entry name" value="HEPN"/>
    <property type="match status" value="1"/>
</dbReference>
<dbReference type="Proteomes" id="UP000176923">
    <property type="component" value="Unassembled WGS sequence"/>
</dbReference>
<dbReference type="EMBL" id="MFJL01000026">
    <property type="protein sequence ID" value="OGG15381.1"/>
    <property type="molecule type" value="Genomic_DNA"/>
</dbReference>
<dbReference type="AlphaFoldDB" id="A0A1F5ZSI4"/>